<feature type="domain" description="Carrier" evidence="3">
    <location>
        <begin position="9"/>
        <end position="86"/>
    </location>
</feature>
<dbReference type="RefSeq" id="WP_189320081.1">
    <property type="nucleotide sequence ID" value="NZ_BMPQ01000001.1"/>
</dbReference>
<dbReference type="InterPro" id="IPR020806">
    <property type="entry name" value="PKS_PP-bd"/>
</dbReference>
<keyword evidence="5" id="KW-1185">Reference proteome</keyword>
<evidence type="ECO:0000259" key="3">
    <source>
        <dbReference type="PROSITE" id="PS50075"/>
    </source>
</evidence>
<dbReference type="GO" id="GO:0017000">
    <property type="term" value="P:antibiotic biosynthetic process"/>
    <property type="evidence" value="ECO:0007669"/>
    <property type="project" value="UniProtKB-ARBA"/>
</dbReference>
<keyword evidence="1" id="KW-0596">Phosphopantetheine</keyword>
<evidence type="ECO:0000313" key="5">
    <source>
        <dbReference type="Proteomes" id="UP000637788"/>
    </source>
</evidence>
<dbReference type="AlphaFoldDB" id="A0A917QEH7"/>
<dbReference type="SMART" id="SM01294">
    <property type="entry name" value="PKS_PP_betabranch"/>
    <property type="match status" value="1"/>
</dbReference>
<name>A0A917QEH7_9ACTN</name>
<dbReference type="EMBL" id="BMPQ01000001">
    <property type="protein sequence ID" value="GGK46593.1"/>
    <property type="molecule type" value="Genomic_DNA"/>
</dbReference>
<dbReference type="InterPro" id="IPR009081">
    <property type="entry name" value="PP-bd_ACP"/>
</dbReference>
<dbReference type="Gene3D" id="1.10.1200.10">
    <property type="entry name" value="ACP-like"/>
    <property type="match status" value="1"/>
</dbReference>
<organism evidence="4 5">
    <name type="scientific">Streptomyces flaveus</name>
    <dbReference type="NCBI Taxonomy" id="66370"/>
    <lineage>
        <taxon>Bacteria</taxon>
        <taxon>Bacillati</taxon>
        <taxon>Actinomycetota</taxon>
        <taxon>Actinomycetes</taxon>
        <taxon>Kitasatosporales</taxon>
        <taxon>Streptomycetaceae</taxon>
        <taxon>Streptomyces</taxon>
        <taxon>Streptomyces aurantiacus group</taxon>
    </lineage>
</organism>
<gene>
    <name evidence="4" type="ORF">GCM10010094_03220</name>
</gene>
<evidence type="ECO:0000313" key="4">
    <source>
        <dbReference type="EMBL" id="GGK46593.1"/>
    </source>
</evidence>
<dbReference type="SUPFAM" id="SSF47336">
    <property type="entry name" value="ACP-like"/>
    <property type="match status" value="1"/>
</dbReference>
<dbReference type="PROSITE" id="PS50075">
    <property type="entry name" value="CARRIER"/>
    <property type="match status" value="1"/>
</dbReference>
<reference evidence="4" key="1">
    <citation type="journal article" date="2014" name="Int. J. Syst. Evol. Microbiol.">
        <title>Complete genome sequence of Corynebacterium casei LMG S-19264T (=DSM 44701T), isolated from a smear-ripened cheese.</title>
        <authorList>
            <consortium name="US DOE Joint Genome Institute (JGI-PGF)"/>
            <person name="Walter F."/>
            <person name="Albersmeier A."/>
            <person name="Kalinowski J."/>
            <person name="Ruckert C."/>
        </authorList>
    </citation>
    <scope>NUCLEOTIDE SEQUENCE</scope>
    <source>
        <strain evidence="4">JCM 3035</strain>
    </source>
</reference>
<protein>
    <submittedName>
        <fullName evidence="4">Phosphopantetheine-binding protein</fullName>
    </submittedName>
</protein>
<dbReference type="InterPro" id="IPR036736">
    <property type="entry name" value="ACP-like_sf"/>
</dbReference>
<reference evidence="4" key="2">
    <citation type="submission" date="2020-09" db="EMBL/GenBank/DDBJ databases">
        <authorList>
            <person name="Sun Q."/>
            <person name="Ohkuma M."/>
        </authorList>
    </citation>
    <scope>NUCLEOTIDE SEQUENCE</scope>
    <source>
        <strain evidence="4">JCM 3035</strain>
    </source>
</reference>
<accession>A0A917QEH7</accession>
<dbReference type="GO" id="GO:0031177">
    <property type="term" value="F:phosphopantetheine binding"/>
    <property type="evidence" value="ECO:0007669"/>
    <property type="project" value="InterPro"/>
</dbReference>
<comment type="caution">
    <text evidence="4">The sequence shown here is derived from an EMBL/GenBank/DDBJ whole genome shotgun (WGS) entry which is preliminary data.</text>
</comment>
<evidence type="ECO:0000256" key="2">
    <source>
        <dbReference type="ARBA" id="ARBA00022553"/>
    </source>
</evidence>
<evidence type="ECO:0000256" key="1">
    <source>
        <dbReference type="ARBA" id="ARBA00022450"/>
    </source>
</evidence>
<proteinExistence type="predicted"/>
<dbReference type="SMART" id="SM00823">
    <property type="entry name" value="PKS_PP"/>
    <property type="match status" value="1"/>
</dbReference>
<sequence length="94" mass="10277">MTTYGFDPAAPSELQSWLVERLAEYLPDLGEAVDPYRQLGEYGLDSIAVVAFAADVEEQLGIAVDPTAIWDYPTVSELAEYLAGELAERRPQAA</sequence>
<keyword evidence="2" id="KW-0597">Phosphoprotein</keyword>
<dbReference type="Proteomes" id="UP000637788">
    <property type="component" value="Unassembled WGS sequence"/>
</dbReference>
<dbReference type="Pfam" id="PF00550">
    <property type="entry name" value="PP-binding"/>
    <property type="match status" value="1"/>
</dbReference>